<feature type="transmembrane region" description="Helical" evidence="6">
    <location>
        <begin position="338"/>
        <end position="356"/>
    </location>
</feature>
<dbReference type="AlphaFoldDB" id="A0A1L4CZX2"/>
<evidence type="ECO:0000256" key="1">
    <source>
        <dbReference type="ARBA" id="ARBA00004651"/>
    </source>
</evidence>
<name>A0A1L4CZX2_9BACT</name>
<evidence type="ECO:0000256" key="3">
    <source>
        <dbReference type="ARBA" id="ARBA00022692"/>
    </source>
</evidence>
<evidence type="ECO:0000313" key="8">
    <source>
        <dbReference type="Proteomes" id="UP000184731"/>
    </source>
</evidence>
<gene>
    <name evidence="7" type="ORF">AXG55_06120</name>
</gene>
<comment type="subcellular location">
    <subcellularLocation>
        <location evidence="1">Cell membrane</location>
        <topology evidence="1">Multi-pass membrane protein</topology>
    </subcellularLocation>
</comment>
<evidence type="ECO:0000256" key="5">
    <source>
        <dbReference type="ARBA" id="ARBA00023136"/>
    </source>
</evidence>
<keyword evidence="2" id="KW-1003">Cell membrane</keyword>
<dbReference type="STRING" id="1915309.AXG55_06120"/>
<keyword evidence="3 6" id="KW-0812">Transmembrane</keyword>
<evidence type="ECO:0000256" key="6">
    <source>
        <dbReference type="SAM" id="Phobius"/>
    </source>
</evidence>
<feature type="transmembrane region" description="Helical" evidence="6">
    <location>
        <begin position="306"/>
        <end position="326"/>
    </location>
</feature>
<dbReference type="RefSeq" id="WP_148697238.1">
    <property type="nucleotide sequence ID" value="NZ_CP017834.1"/>
</dbReference>
<feature type="transmembrane region" description="Helical" evidence="6">
    <location>
        <begin position="275"/>
        <end position="297"/>
    </location>
</feature>
<keyword evidence="5 6" id="KW-0472">Membrane</keyword>
<feature type="transmembrane region" description="Helical" evidence="6">
    <location>
        <begin position="99"/>
        <end position="117"/>
    </location>
</feature>
<dbReference type="PANTHER" id="PTHR33529">
    <property type="entry name" value="SLR0882 PROTEIN-RELATED"/>
    <property type="match status" value="1"/>
</dbReference>
<sequence length="363" mass="41751">MRVWWYIASQYLKTTLSILLFSVSIYFILTYMEDSQHYFDGREVTSKTLFLYYFWQLPAVTIQFMPFTVLIGGIITNWLLAKHGEIAALRAAGLSMMKIAIPLIYVGMFFTAGQFFISEFILPTSSTHFYKIRRVEVEGKKNENVFTESTWLKSKGTVLHFEKYDEQKEELFGIEYFKSENASSLKQIVHANSGYFDENIGNWVLRAAVVTNLDTSSQITKTEIKPLFVTNIDFAPPKVLKQTSDSNQLSYWQLKKIIEDAEMAGTNVSDRIVDLYIKISSPFANLLFVFLTIPFALRKERQEEKYIGIIICLVTALIYCFGNMALRSFAIKGSIHPLFAAWVMNILVALLSYMLIRKLDKGQ</sequence>
<accession>A0A1L4CZX2</accession>
<dbReference type="InterPro" id="IPR005495">
    <property type="entry name" value="LptG/LptF_permease"/>
</dbReference>
<dbReference type="Pfam" id="PF03739">
    <property type="entry name" value="LptF_LptG"/>
    <property type="match status" value="1"/>
</dbReference>
<dbReference type="OrthoDB" id="9776227at2"/>
<feature type="transmembrane region" description="Helical" evidence="6">
    <location>
        <begin position="52"/>
        <end position="79"/>
    </location>
</feature>
<evidence type="ECO:0000313" key="7">
    <source>
        <dbReference type="EMBL" id="APJ03503.1"/>
    </source>
</evidence>
<dbReference type="PANTHER" id="PTHR33529:SF6">
    <property type="entry name" value="YJGP_YJGQ FAMILY PERMEASE"/>
    <property type="match status" value="1"/>
</dbReference>
<dbReference type="GO" id="GO:0043190">
    <property type="term" value="C:ATP-binding cassette (ABC) transporter complex"/>
    <property type="evidence" value="ECO:0007669"/>
    <property type="project" value="TreeGrafter"/>
</dbReference>
<keyword evidence="4 6" id="KW-1133">Transmembrane helix</keyword>
<feature type="transmembrane region" description="Helical" evidence="6">
    <location>
        <begin position="12"/>
        <end position="32"/>
    </location>
</feature>
<evidence type="ECO:0000256" key="2">
    <source>
        <dbReference type="ARBA" id="ARBA00022475"/>
    </source>
</evidence>
<reference evidence="7 8" key="1">
    <citation type="submission" date="2016-10" db="EMBL/GenBank/DDBJ databases">
        <title>Silvanigrella aquatica sp. nov., isolated from a freshwater lake located in the Black Forest, Germany, description of Silvanigrellaceae fam. nov., Silvanigrellales ord. nov., reclassification of the order Bdellovibrionales in the class Oligoflexia, reclassification of the families Bacteriovoracaceae and Halobacteriovoraceae in the new order Bacteriovoracales ord. nov., and reclassification of the family Pseudobacteriovoracaceae in the order Oligoflexiales.</title>
        <authorList>
            <person name="Hahn M.W."/>
            <person name="Schmidt J."/>
            <person name="Koll U."/>
            <person name="Rohde M."/>
            <person name="Verbag S."/>
            <person name="Pitt A."/>
            <person name="Nakai R."/>
            <person name="Naganuma T."/>
            <person name="Lang E."/>
        </authorList>
    </citation>
    <scope>NUCLEOTIDE SEQUENCE [LARGE SCALE GENOMIC DNA]</scope>
    <source>
        <strain evidence="7 8">MWH-Nonnen-W8red</strain>
    </source>
</reference>
<dbReference type="KEGG" id="saqi:AXG55_06120"/>
<proteinExistence type="predicted"/>
<organism evidence="7 8">
    <name type="scientific">Silvanigrella aquatica</name>
    <dbReference type="NCBI Taxonomy" id="1915309"/>
    <lineage>
        <taxon>Bacteria</taxon>
        <taxon>Pseudomonadati</taxon>
        <taxon>Bdellovibrionota</taxon>
        <taxon>Oligoflexia</taxon>
        <taxon>Silvanigrellales</taxon>
        <taxon>Silvanigrellaceae</taxon>
        <taxon>Silvanigrella</taxon>
    </lineage>
</organism>
<protein>
    <recommendedName>
        <fullName evidence="9">LPS export ABC transporter permease LptG</fullName>
    </recommendedName>
</protein>
<dbReference type="Proteomes" id="UP000184731">
    <property type="component" value="Chromosome"/>
</dbReference>
<dbReference type="GO" id="GO:0015920">
    <property type="term" value="P:lipopolysaccharide transport"/>
    <property type="evidence" value="ECO:0007669"/>
    <property type="project" value="TreeGrafter"/>
</dbReference>
<evidence type="ECO:0000256" key="4">
    <source>
        <dbReference type="ARBA" id="ARBA00022989"/>
    </source>
</evidence>
<keyword evidence="8" id="KW-1185">Reference proteome</keyword>
<evidence type="ECO:0008006" key="9">
    <source>
        <dbReference type="Google" id="ProtNLM"/>
    </source>
</evidence>
<dbReference type="EMBL" id="CP017834">
    <property type="protein sequence ID" value="APJ03503.1"/>
    <property type="molecule type" value="Genomic_DNA"/>
</dbReference>